<feature type="non-terminal residue" evidence="2">
    <location>
        <position position="95"/>
    </location>
</feature>
<dbReference type="STRING" id="685588.A0A067TKH2"/>
<gene>
    <name evidence="2" type="ORF">GALMADRAFT_35827</name>
</gene>
<sequence>MEYRPRFAQPFTLSEAIHLDVAVITEEISRLQNSLRHLRETQTVLEQALKEEGEEDQEIKKAFDENQIVIGSQEERISILKMALTEKGIIAGSHY</sequence>
<dbReference type="OrthoDB" id="548474at2759"/>
<reference evidence="3" key="1">
    <citation type="journal article" date="2014" name="Proc. Natl. Acad. Sci. U.S.A.">
        <title>Extensive sampling of basidiomycete genomes demonstrates inadequacy of the white-rot/brown-rot paradigm for wood decay fungi.</title>
        <authorList>
            <person name="Riley R."/>
            <person name="Salamov A.A."/>
            <person name="Brown D.W."/>
            <person name="Nagy L.G."/>
            <person name="Floudas D."/>
            <person name="Held B.W."/>
            <person name="Levasseur A."/>
            <person name="Lombard V."/>
            <person name="Morin E."/>
            <person name="Otillar R."/>
            <person name="Lindquist E.A."/>
            <person name="Sun H."/>
            <person name="LaButti K.M."/>
            <person name="Schmutz J."/>
            <person name="Jabbour D."/>
            <person name="Luo H."/>
            <person name="Baker S.E."/>
            <person name="Pisabarro A.G."/>
            <person name="Walton J.D."/>
            <person name="Blanchette R.A."/>
            <person name="Henrissat B."/>
            <person name="Martin F."/>
            <person name="Cullen D."/>
            <person name="Hibbett D.S."/>
            <person name="Grigoriev I.V."/>
        </authorList>
    </citation>
    <scope>NUCLEOTIDE SEQUENCE [LARGE SCALE GENOMIC DNA]</scope>
    <source>
        <strain evidence="3">CBS 339.88</strain>
    </source>
</reference>
<dbReference type="Proteomes" id="UP000027222">
    <property type="component" value="Unassembled WGS sequence"/>
</dbReference>
<feature type="coiled-coil region" evidence="1">
    <location>
        <begin position="21"/>
        <end position="48"/>
    </location>
</feature>
<evidence type="ECO:0000313" key="2">
    <source>
        <dbReference type="EMBL" id="KDR83656.1"/>
    </source>
</evidence>
<evidence type="ECO:0000256" key="1">
    <source>
        <dbReference type="SAM" id="Coils"/>
    </source>
</evidence>
<name>A0A067TKH2_GALM3</name>
<protein>
    <submittedName>
        <fullName evidence="2">Uncharacterized protein</fullName>
    </submittedName>
</protein>
<proteinExistence type="predicted"/>
<keyword evidence="1" id="KW-0175">Coiled coil</keyword>
<dbReference type="AlphaFoldDB" id="A0A067TKH2"/>
<evidence type="ECO:0000313" key="3">
    <source>
        <dbReference type="Proteomes" id="UP000027222"/>
    </source>
</evidence>
<dbReference type="EMBL" id="KL142368">
    <property type="protein sequence ID" value="KDR83656.1"/>
    <property type="molecule type" value="Genomic_DNA"/>
</dbReference>
<accession>A0A067TKH2</accession>
<dbReference type="HOGENOM" id="CLU_140541_1_0_1"/>
<organism evidence="2 3">
    <name type="scientific">Galerina marginata (strain CBS 339.88)</name>
    <dbReference type="NCBI Taxonomy" id="685588"/>
    <lineage>
        <taxon>Eukaryota</taxon>
        <taxon>Fungi</taxon>
        <taxon>Dikarya</taxon>
        <taxon>Basidiomycota</taxon>
        <taxon>Agaricomycotina</taxon>
        <taxon>Agaricomycetes</taxon>
        <taxon>Agaricomycetidae</taxon>
        <taxon>Agaricales</taxon>
        <taxon>Agaricineae</taxon>
        <taxon>Strophariaceae</taxon>
        <taxon>Galerina</taxon>
    </lineage>
</organism>
<keyword evidence="3" id="KW-1185">Reference proteome</keyword>